<organism evidence="2">
    <name type="scientific">marine sediment metagenome</name>
    <dbReference type="NCBI Taxonomy" id="412755"/>
    <lineage>
        <taxon>unclassified sequences</taxon>
        <taxon>metagenomes</taxon>
        <taxon>ecological metagenomes</taxon>
    </lineage>
</organism>
<keyword evidence="1" id="KW-1133">Transmembrane helix</keyword>
<accession>A0A0F9LM44</accession>
<feature type="transmembrane region" description="Helical" evidence="1">
    <location>
        <begin position="12"/>
        <end position="37"/>
    </location>
</feature>
<gene>
    <name evidence="2" type="ORF">LCGC14_1198490</name>
</gene>
<sequence>MVESIEYYADVILSSWIAIIVFVICIIPVVIILVILAKILDL</sequence>
<dbReference type="AlphaFoldDB" id="A0A0F9LM44"/>
<dbReference type="EMBL" id="LAZR01006141">
    <property type="protein sequence ID" value="KKM94428.1"/>
    <property type="molecule type" value="Genomic_DNA"/>
</dbReference>
<reference evidence="2" key="1">
    <citation type="journal article" date="2015" name="Nature">
        <title>Complex archaea that bridge the gap between prokaryotes and eukaryotes.</title>
        <authorList>
            <person name="Spang A."/>
            <person name="Saw J.H."/>
            <person name="Jorgensen S.L."/>
            <person name="Zaremba-Niedzwiedzka K."/>
            <person name="Martijn J."/>
            <person name="Lind A.E."/>
            <person name="van Eijk R."/>
            <person name="Schleper C."/>
            <person name="Guy L."/>
            <person name="Ettema T.J."/>
        </authorList>
    </citation>
    <scope>NUCLEOTIDE SEQUENCE</scope>
</reference>
<evidence type="ECO:0000256" key="1">
    <source>
        <dbReference type="SAM" id="Phobius"/>
    </source>
</evidence>
<name>A0A0F9LM44_9ZZZZ</name>
<protein>
    <submittedName>
        <fullName evidence="2">Uncharacterized protein</fullName>
    </submittedName>
</protein>
<proteinExistence type="predicted"/>
<evidence type="ECO:0000313" key="2">
    <source>
        <dbReference type="EMBL" id="KKM94428.1"/>
    </source>
</evidence>
<keyword evidence="1" id="KW-0472">Membrane</keyword>
<comment type="caution">
    <text evidence="2">The sequence shown here is derived from an EMBL/GenBank/DDBJ whole genome shotgun (WGS) entry which is preliminary data.</text>
</comment>
<keyword evidence="1" id="KW-0812">Transmembrane</keyword>